<feature type="transmembrane region" description="Helical" evidence="8">
    <location>
        <begin position="20"/>
        <end position="37"/>
    </location>
</feature>
<evidence type="ECO:0000256" key="8">
    <source>
        <dbReference type="SAM" id="Phobius"/>
    </source>
</evidence>
<sequence length="359" mass="40654">MEDIRKFLNNLTNRKQMIVLVNVLAICVIVYLIYASFSLWENIFSLCMTIIKPFLIGFIIAYAFSPLVNYLENKKMPRWLAITLVVSLLLVAVSLLVISLIPMLYNKALELSGPLVGGLMELQELSKEYLNIDISLIVDSAIEQMTLWFSNLSFMDTTFGLISTILGKIGGYIINLILAIYFLADYRRIHHWIGKLAKRVHPNFAYCLKRIDQELMSYIQAFLILMVIQGAIYAGIYFVLGNPNWLLLGLLSGLSCILPYIGPLAVNALGIITTLGMPFYKLILLLVAIFVQSNLDSYFITPRIYASRIEIKPIWTIFGIMTASTLFGPWGIIIAMPTLVIIKITTQTIMEIRTQKRSM</sequence>
<evidence type="ECO:0000256" key="6">
    <source>
        <dbReference type="ARBA" id="ARBA00022989"/>
    </source>
</evidence>
<evidence type="ECO:0000256" key="1">
    <source>
        <dbReference type="ARBA" id="ARBA00004651"/>
    </source>
</evidence>
<gene>
    <name evidence="9" type="ORF">IAD15_05045</name>
</gene>
<comment type="subcellular location">
    <subcellularLocation>
        <location evidence="1">Cell membrane</location>
        <topology evidence="1">Multi-pass membrane protein</topology>
    </subcellularLocation>
</comment>
<keyword evidence="3" id="KW-0813">Transport</keyword>
<dbReference type="AlphaFoldDB" id="A0A9D1HMU4"/>
<comment type="caution">
    <text evidence="9">The sequence shown here is derived from an EMBL/GenBank/DDBJ whole genome shotgun (WGS) entry which is preliminary data.</text>
</comment>
<name>A0A9D1HMU4_9FIRM</name>
<evidence type="ECO:0000313" key="9">
    <source>
        <dbReference type="EMBL" id="HIU13418.1"/>
    </source>
</evidence>
<evidence type="ECO:0000256" key="5">
    <source>
        <dbReference type="ARBA" id="ARBA00022692"/>
    </source>
</evidence>
<feature type="transmembrane region" description="Helical" evidence="8">
    <location>
        <begin position="218"/>
        <end position="239"/>
    </location>
</feature>
<dbReference type="GO" id="GO:0005886">
    <property type="term" value="C:plasma membrane"/>
    <property type="evidence" value="ECO:0007669"/>
    <property type="project" value="UniProtKB-SubCell"/>
</dbReference>
<evidence type="ECO:0000256" key="2">
    <source>
        <dbReference type="ARBA" id="ARBA00009773"/>
    </source>
</evidence>
<evidence type="ECO:0000256" key="3">
    <source>
        <dbReference type="ARBA" id="ARBA00022448"/>
    </source>
</evidence>
<feature type="transmembrane region" description="Helical" evidence="8">
    <location>
        <begin position="79"/>
        <end position="105"/>
    </location>
</feature>
<evidence type="ECO:0000256" key="7">
    <source>
        <dbReference type="ARBA" id="ARBA00023136"/>
    </source>
</evidence>
<dbReference type="PANTHER" id="PTHR21716:SF53">
    <property type="entry name" value="PERMEASE PERM-RELATED"/>
    <property type="match status" value="1"/>
</dbReference>
<feature type="transmembrane region" description="Helical" evidence="8">
    <location>
        <begin position="159"/>
        <end position="184"/>
    </location>
</feature>
<organism evidence="9 10">
    <name type="scientific">Candidatus Fimiplasma intestinipullorum</name>
    <dbReference type="NCBI Taxonomy" id="2840825"/>
    <lineage>
        <taxon>Bacteria</taxon>
        <taxon>Bacillati</taxon>
        <taxon>Bacillota</taxon>
        <taxon>Clostridia</taxon>
        <taxon>Eubacteriales</taxon>
        <taxon>Candidatus Fimiplasma</taxon>
    </lineage>
</organism>
<evidence type="ECO:0000256" key="4">
    <source>
        <dbReference type="ARBA" id="ARBA00022475"/>
    </source>
</evidence>
<comment type="similarity">
    <text evidence="2">Belongs to the autoinducer-2 exporter (AI-2E) (TC 2.A.86) family.</text>
</comment>
<keyword evidence="6 8" id="KW-1133">Transmembrane helix</keyword>
<proteinExistence type="inferred from homology"/>
<feature type="transmembrane region" description="Helical" evidence="8">
    <location>
        <begin position="278"/>
        <end position="295"/>
    </location>
</feature>
<dbReference type="Pfam" id="PF01594">
    <property type="entry name" value="AI-2E_transport"/>
    <property type="match status" value="1"/>
</dbReference>
<evidence type="ECO:0000313" key="10">
    <source>
        <dbReference type="Proteomes" id="UP000824175"/>
    </source>
</evidence>
<dbReference type="Proteomes" id="UP000824175">
    <property type="component" value="Unassembled WGS sequence"/>
</dbReference>
<feature type="transmembrane region" description="Helical" evidence="8">
    <location>
        <begin position="43"/>
        <end position="67"/>
    </location>
</feature>
<accession>A0A9D1HMU4</accession>
<reference evidence="9" key="2">
    <citation type="journal article" date="2021" name="PeerJ">
        <title>Extensive microbial diversity within the chicken gut microbiome revealed by metagenomics and culture.</title>
        <authorList>
            <person name="Gilroy R."/>
            <person name="Ravi A."/>
            <person name="Getino M."/>
            <person name="Pursley I."/>
            <person name="Horton D.L."/>
            <person name="Alikhan N.F."/>
            <person name="Baker D."/>
            <person name="Gharbi K."/>
            <person name="Hall N."/>
            <person name="Watson M."/>
            <person name="Adriaenssens E.M."/>
            <person name="Foster-Nyarko E."/>
            <person name="Jarju S."/>
            <person name="Secka A."/>
            <person name="Antonio M."/>
            <person name="Oren A."/>
            <person name="Chaudhuri R.R."/>
            <person name="La Ragione R."/>
            <person name="Hildebrand F."/>
            <person name="Pallen M.J."/>
        </authorList>
    </citation>
    <scope>NUCLEOTIDE SEQUENCE</scope>
    <source>
        <strain evidence="9">CHK195-11698</strain>
    </source>
</reference>
<dbReference type="EMBL" id="DVMJ01000043">
    <property type="protein sequence ID" value="HIU13418.1"/>
    <property type="molecule type" value="Genomic_DNA"/>
</dbReference>
<dbReference type="PANTHER" id="PTHR21716">
    <property type="entry name" value="TRANSMEMBRANE PROTEIN"/>
    <property type="match status" value="1"/>
</dbReference>
<dbReference type="InterPro" id="IPR002549">
    <property type="entry name" value="AI-2E-like"/>
</dbReference>
<feature type="transmembrane region" description="Helical" evidence="8">
    <location>
        <begin position="315"/>
        <end position="342"/>
    </location>
</feature>
<keyword evidence="4" id="KW-1003">Cell membrane</keyword>
<keyword evidence="5 8" id="KW-0812">Transmembrane</keyword>
<reference evidence="9" key="1">
    <citation type="submission" date="2020-10" db="EMBL/GenBank/DDBJ databases">
        <authorList>
            <person name="Gilroy R."/>
        </authorList>
    </citation>
    <scope>NUCLEOTIDE SEQUENCE</scope>
    <source>
        <strain evidence="9">CHK195-11698</strain>
    </source>
</reference>
<feature type="transmembrane region" description="Helical" evidence="8">
    <location>
        <begin position="245"/>
        <end position="266"/>
    </location>
</feature>
<protein>
    <submittedName>
        <fullName evidence="9">AI-2E family transporter</fullName>
    </submittedName>
</protein>
<keyword evidence="7 8" id="KW-0472">Membrane</keyword>